<accession>A0A930HMG5</accession>
<dbReference type="AlphaFoldDB" id="A0A930HMG5"/>
<gene>
    <name evidence="2" type="ORF">HXN26_05795</name>
</gene>
<dbReference type="Proteomes" id="UP000771736">
    <property type="component" value="Unassembled WGS sequence"/>
</dbReference>
<protein>
    <submittedName>
        <fullName evidence="2">Hydroxymyristoyl-ACP dehydratase</fullName>
    </submittedName>
</protein>
<reference evidence="2" key="1">
    <citation type="submission" date="2020-04" db="EMBL/GenBank/DDBJ databases">
        <title>Deep metagenomics examines the oral microbiome during advanced dental caries in children, revealing novel taxa and co-occurrences with host molecules.</title>
        <authorList>
            <person name="Baker J.L."/>
            <person name="Morton J.T."/>
            <person name="Dinis M."/>
            <person name="Alvarez R."/>
            <person name="Tran N.C."/>
            <person name="Knight R."/>
            <person name="Edlund A."/>
        </authorList>
    </citation>
    <scope>NUCLEOTIDE SEQUENCE</scope>
    <source>
        <strain evidence="2">JCVI_44_bin.5</strain>
    </source>
</reference>
<dbReference type="GO" id="GO:0016829">
    <property type="term" value="F:lyase activity"/>
    <property type="evidence" value="ECO:0007669"/>
    <property type="project" value="UniProtKB-KW"/>
</dbReference>
<name>A0A930HMG5_9BACT</name>
<evidence type="ECO:0000313" key="3">
    <source>
        <dbReference type="Proteomes" id="UP000771736"/>
    </source>
</evidence>
<feature type="domain" description="ApeI dehydratase-like" evidence="1">
    <location>
        <begin position="14"/>
        <end position="98"/>
    </location>
</feature>
<proteinExistence type="predicted"/>
<evidence type="ECO:0000259" key="1">
    <source>
        <dbReference type="Pfam" id="PF22818"/>
    </source>
</evidence>
<dbReference type="InterPro" id="IPR054545">
    <property type="entry name" value="ApeI-like"/>
</dbReference>
<comment type="caution">
    <text evidence="2">The sequence shown here is derived from an EMBL/GenBank/DDBJ whole genome shotgun (WGS) entry which is preliminary data.</text>
</comment>
<dbReference type="EMBL" id="JABZSJ010000025">
    <property type="protein sequence ID" value="MBF1384352.1"/>
    <property type="molecule type" value="Genomic_DNA"/>
</dbReference>
<dbReference type="Pfam" id="PF22818">
    <property type="entry name" value="ApeI-like"/>
    <property type="match status" value="1"/>
</dbReference>
<evidence type="ECO:0000313" key="2">
    <source>
        <dbReference type="EMBL" id="MBF1384352.1"/>
    </source>
</evidence>
<dbReference type="RefSeq" id="WP_025000343.1">
    <property type="nucleotide sequence ID" value="NZ_CAJPLR010000001.1"/>
</dbReference>
<sequence length="131" mass="14992">MQLKNNLYKIISNEEDSSMVNYTIELNPSCVIYQAHFPKEPITPGVCIVQIGKELIEELLTEKMSVSCKLEIVKVKNVKFLSVISPRDTLHIMYQMKKVELSDDNKMVEAQWVVLSDEKVMAKTSLVMKVV</sequence>
<dbReference type="SUPFAM" id="SSF54637">
    <property type="entry name" value="Thioesterase/thiol ester dehydrase-isomerase"/>
    <property type="match status" value="1"/>
</dbReference>
<dbReference type="Gene3D" id="3.10.129.10">
    <property type="entry name" value="Hotdog Thioesterase"/>
    <property type="match status" value="1"/>
</dbReference>
<dbReference type="InterPro" id="IPR029069">
    <property type="entry name" value="HotDog_dom_sf"/>
</dbReference>
<organism evidence="2 3">
    <name type="scientific">Prevotella aurantiaca</name>
    <dbReference type="NCBI Taxonomy" id="596085"/>
    <lineage>
        <taxon>Bacteria</taxon>
        <taxon>Pseudomonadati</taxon>
        <taxon>Bacteroidota</taxon>
        <taxon>Bacteroidia</taxon>
        <taxon>Bacteroidales</taxon>
        <taxon>Prevotellaceae</taxon>
        <taxon>Prevotella</taxon>
    </lineage>
</organism>